<dbReference type="PANTHER" id="PTHR46082:SF6">
    <property type="entry name" value="AAA+ ATPASE DOMAIN-CONTAINING PROTEIN-RELATED"/>
    <property type="match status" value="1"/>
</dbReference>
<feature type="compositionally biased region" description="Low complexity" evidence="1">
    <location>
        <begin position="567"/>
        <end position="578"/>
    </location>
</feature>
<organism evidence="4">
    <name type="scientific">Streptomyces tendae</name>
    <dbReference type="NCBI Taxonomy" id="1932"/>
    <lineage>
        <taxon>Bacteria</taxon>
        <taxon>Bacillati</taxon>
        <taxon>Actinomycetota</taxon>
        <taxon>Actinomycetes</taxon>
        <taxon>Kitasatosporales</taxon>
        <taxon>Streptomycetaceae</taxon>
        <taxon>Streptomyces</taxon>
    </lineage>
</organism>
<dbReference type="Gene3D" id="3.40.50.300">
    <property type="entry name" value="P-loop containing nucleotide triphosphate hydrolases"/>
    <property type="match status" value="1"/>
</dbReference>
<comment type="caution">
    <text evidence="4">The sequence shown here is derived from an EMBL/GenBank/DDBJ whole genome shotgun (WGS) entry which is preliminary data.</text>
</comment>
<dbReference type="Pfam" id="PF13374">
    <property type="entry name" value="TPR_10"/>
    <property type="match status" value="1"/>
</dbReference>
<feature type="compositionally biased region" description="Low complexity" evidence="1">
    <location>
        <begin position="633"/>
        <end position="646"/>
    </location>
</feature>
<dbReference type="InterPro" id="IPR047738">
    <property type="entry name" value="SAV_2336-like_N"/>
</dbReference>
<feature type="region of interest" description="Disordered" evidence="1">
    <location>
        <begin position="359"/>
        <end position="385"/>
    </location>
</feature>
<dbReference type="SUPFAM" id="SSF52540">
    <property type="entry name" value="P-loop containing nucleoside triphosphate hydrolases"/>
    <property type="match status" value="1"/>
</dbReference>
<evidence type="ECO:0000259" key="3">
    <source>
        <dbReference type="Pfam" id="PF25000"/>
    </source>
</evidence>
<gene>
    <name evidence="4" type="ORF">GUR47_11945</name>
</gene>
<feature type="region of interest" description="Disordered" evidence="1">
    <location>
        <begin position="223"/>
        <end position="244"/>
    </location>
</feature>
<dbReference type="InterPro" id="IPR027417">
    <property type="entry name" value="P-loop_NTPase"/>
</dbReference>
<sequence length="1479" mass="161933">MSYEPPERPAPDAREIAEVLWLAARLAHAPQDPQPARTATGAPRLSGIAGQLEPGSPRRRSGARPPADPPGPAPDDTWSEGAVPGAGEPRLHVRSTGAPDGRTGTPVPALPVRSPGVRPLAGTAELAKALRPLRRRAASSVRHRLDEEATADRAAETDVWEPVLVPAEEPWLDLVLVVDTGESMVLWDGAVAELRAVLRRVGAFRSLTVRWLEHLPDGSVTVRATSPPWPDGGAPGSATGADRRLPHSPRGAVLVLSDAIGPGWCSGAVHRLLARWARGGPTALVQPLDRRLWHRTALRPLPVALKASRPGAPNADLRSDADRPGLLVPVVELAPAALQMWARLVARPESSPFQGYAVRTDAAPRPEPGQGPGPGPVAPGPAAPDARLSPLDRVLAFRAEASPQAFELAGYLAAAPLFLPVMRLVQQVMAPRTTPSHLAEVFLSGLLHPVPAQPRPAEQTEFDFPETVRSLLLGSLHRQESRRVLTAVSGYLAEHSSAPYRFDATLTDPSRGLPSRISVESLPFAKVDAAVADALGGGFAARARELRDLISRQQRPGEDRGPKSPYDDGVTDTTSTSGAIETGVDRPRPAGPGTRTRGTSAPAGEQSRHTAGRDPSVAESASHPVGVNGPSKTGPAPTGTLPTLTRPVRFEETVPQVWGRRIPPRNHNFTGRSELITQLHDRLADRRAAIVPQAFFGLGGVGKTQLAVEYIYRYQSQYQLIWWINAEDPALVRSAIAALAPHLGLEAGPSGDEALPLVLDALRRGSPYRRYLLVFDNADRPEDLEEYFPSGEGHILITSRNQSWAGHAHPVSVDVFSREESVRFLQRRVPGMPAQDASRLAEALGDLPLAVEQAGAWHAETAMSVDEYLELLREHADRLLDTSVPSGYPHSVVATWNLAMERLERRSPAAVQLLRLCSCMAPEPISWAMLRSAAFAPLPSPLAEALRDPVELGLATREIGRLALARIDHRSNSLQMHRLVQAVLFNQMSEQEQEDTYHLTHVLLAAADPQEPEDNDNWRRYSELRPHIRPTRAVECDHREVRDLVINEIRYLYLHGDYTGGTELAEFARKEWQQRLGDDHPQTMRTTRSYATLIRNFGRFDEARELNAQLLVRARRVFGEDHEETLAIANSNAADLRVLGDFEQATERDADTLERLTRSFGRDYPLALMSAANHALDLRLLGRFQEALELDADTYQRRVRIFGPDDPVTLVVAANYARDQRELGDYRGSTESLRALYPKLRDRQGREHPSTLDVAKNLAVSLRAMGAYEEAYDRSSRTVERYRARYGEGDLNTLAAVGNYAIDLLLRGELEDAERLAAQTVAGYEQLFGSDHPYLPMTETNHALVLSALGEHERALSLNLTAYEKLTARFGPEHNCTLRCGVNLANDLHSAGRHEEAARADGRHLEALRATVGPDHPVTLVCGGNLSHDLRALGRDDEAEALLDDVLTRFARTLGRDYPVAEVFARGERAFCDIETPVF</sequence>
<dbReference type="GO" id="GO:0043531">
    <property type="term" value="F:ADP binding"/>
    <property type="evidence" value="ECO:0007669"/>
    <property type="project" value="InterPro"/>
</dbReference>
<dbReference type="EMBL" id="JAAIFS010000002">
    <property type="protein sequence ID" value="NEV87366.1"/>
    <property type="molecule type" value="Genomic_DNA"/>
</dbReference>
<accession>A0A6B3QGY7</accession>
<dbReference type="Gene3D" id="1.25.40.10">
    <property type="entry name" value="Tetratricopeptide repeat domain"/>
    <property type="match status" value="2"/>
</dbReference>
<dbReference type="NCBIfam" id="NF041121">
    <property type="entry name" value="SAV_2336_NTERM"/>
    <property type="match status" value="1"/>
</dbReference>
<feature type="domain" description="DUF7779" evidence="3">
    <location>
        <begin position="903"/>
        <end position="992"/>
    </location>
</feature>
<evidence type="ECO:0000313" key="4">
    <source>
        <dbReference type="EMBL" id="NEV87366.1"/>
    </source>
</evidence>
<feature type="domain" description="NB-ARC" evidence="2">
    <location>
        <begin position="677"/>
        <end position="829"/>
    </location>
</feature>
<name>A0A6B3QGY7_STRTE</name>
<dbReference type="Pfam" id="PF25000">
    <property type="entry name" value="DUF7779"/>
    <property type="match status" value="1"/>
</dbReference>
<dbReference type="Pfam" id="PF00931">
    <property type="entry name" value="NB-ARC"/>
    <property type="match status" value="1"/>
</dbReference>
<feature type="region of interest" description="Disordered" evidence="1">
    <location>
        <begin position="549"/>
        <end position="646"/>
    </location>
</feature>
<proteinExistence type="predicted"/>
<dbReference type="InterPro" id="IPR002182">
    <property type="entry name" value="NB-ARC"/>
</dbReference>
<dbReference type="InterPro" id="IPR053137">
    <property type="entry name" value="NLR-like"/>
</dbReference>
<feature type="compositionally biased region" description="Pro residues" evidence="1">
    <location>
        <begin position="365"/>
        <end position="382"/>
    </location>
</feature>
<reference evidence="4" key="1">
    <citation type="journal article" date="2020" name="Microorganisms">
        <title>Isolation, Genomic and Metabolomic Characterization of Streptomyces tendae VITAKN with Quorum Sensing Inhibitory Activity from Southern India.</title>
        <authorList>
            <person name="Ishaque N.M."/>
            <person name="Burgsdorf I."/>
            <person name="Limlingan Malit J.J."/>
            <person name="Saha S."/>
            <person name="Teta R."/>
            <person name="Ewe D."/>
            <person name="Kannabiran K."/>
            <person name="Hrouzek P."/>
            <person name="Steindler L."/>
            <person name="Costantino V."/>
            <person name="Saurav K."/>
        </authorList>
    </citation>
    <scope>NUCLEOTIDE SEQUENCE</scope>
    <source>
        <strain evidence="4">VITAKN</strain>
    </source>
</reference>
<dbReference type="RefSeq" id="WP_164458405.1">
    <property type="nucleotide sequence ID" value="NZ_JAAIFS010000002.1"/>
</dbReference>
<dbReference type="NCBIfam" id="NF040586">
    <property type="entry name" value="FxSxx_TPR"/>
    <property type="match status" value="1"/>
</dbReference>
<dbReference type="PANTHER" id="PTHR46082">
    <property type="entry name" value="ATP/GTP-BINDING PROTEIN-RELATED"/>
    <property type="match status" value="1"/>
</dbReference>
<dbReference type="InterPro" id="IPR056681">
    <property type="entry name" value="DUF7779"/>
</dbReference>
<dbReference type="SUPFAM" id="SSF48452">
    <property type="entry name" value="TPR-like"/>
    <property type="match status" value="4"/>
</dbReference>
<protein>
    <submittedName>
        <fullName evidence="4">Tetratricopeptide repeat protein</fullName>
    </submittedName>
</protein>
<feature type="region of interest" description="Disordered" evidence="1">
    <location>
        <begin position="28"/>
        <end position="116"/>
    </location>
</feature>
<feature type="compositionally biased region" description="Basic and acidic residues" evidence="1">
    <location>
        <begin position="549"/>
        <end position="566"/>
    </location>
</feature>
<dbReference type="Pfam" id="PF13424">
    <property type="entry name" value="TPR_12"/>
    <property type="match status" value="3"/>
</dbReference>
<evidence type="ECO:0000259" key="2">
    <source>
        <dbReference type="Pfam" id="PF00931"/>
    </source>
</evidence>
<dbReference type="InterPro" id="IPR011990">
    <property type="entry name" value="TPR-like_helical_dom_sf"/>
</dbReference>
<evidence type="ECO:0000256" key="1">
    <source>
        <dbReference type="SAM" id="MobiDB-lite"/>
    </source>
</evidence>